<feature type="compositionally biased region" description="Low complexity" evidence="1">
    <location>
        <begin position="481"/>
        <end position="494"/>
    </location>
</feature>
<dbReference type="EMBL" id="WSZK01000001">
    <property type="protein sequence ID" value="MWG32900.1"/>
    <property type="molecule type" value="Genomic_DNA"/>
</dbReference>
<dbReference type="InterPro" id="IPR017850">
    <property type="entry name" value="Alkaline_phosphatase_core_sf"/>
</dbReference>
<dbReference type="AlphaFoldDB" id="A0A6B0GEE6"/>
<evidence type="ECO:0000313" key="2">
    <source>
        <dbReference type="EMBL" id="MWG32900.1"/>
    </source>
</evidence>
<dbReference type="InterPro" id="IPR002591">
    <property type="entry name" value="Phosphodiest/P_Trfase"/>
</dbReference>
<dbReference type="PANTHER" id="PTHR10151:SF120">
    <property type="entry name" value="BIS(5'-ADENOSYL)-TRIPHOSPHATASE"/>
    <property type="match status" value="1"/>
</dbReference>
<dbReference type="PANTHER" id="PTHR10151">
    <property type="entry name" value="ECTONUCLEOTIDE PYROPHOSPHATASE/PHOSPHODIESTERASE"/>
    <property type="match status" value="1"/>
</dbReference>
<dbReference type="Gene3D" id="3.40.720.10">
    <property type="entry name" value="Alkaline Phosphatase, subunit A"/>
    <property type="match status" value="2"/>
</dbReference>
<evidence type="ECO:0000313" key="3">
    <source>
        <dbReference type="Proteomes" id="UP000451471"/>
    </source>
</evidence>
<name>A0A6B0GEE6_9EURY</name>
<accession>A0A6B0GEE6</accession>
<dbReference type="OrthoDB" id="198670at2157"/>
<evidence type="ECO:0000256" key="1">
    <source>
        <dbReference type="SAM" id="MobiDB-lite"/>
    </source>
</evidence>
<comment type="caution">
    <text evidence="2">The sequence shown here is derived from an EMBL/GenBank/DDBJ whole genome shotgun (WGS) entry which is preliminary data.</text>
</comment>
<dbReference type="RefSeq" id="WP_158202635.1">
    <property type="nucleotide sequence ID" value="NZ_WSZK01000001.1"/>
</dbReference>
<keyword evidence="3" id="KW-1185">Reference proteome</keyword>
<protein>
    <submittedName>
        <fullName evidence="2">Nucleotide pyrophosphatase</fullName>
    </submittedName>
</protein>
<dbReference type="Pfam" id="PF01663">
    <property type="entry name" value="Phosphodiest"/>
    <property type="match status" value="1"/>
</dbReference>
<feature type="region of interest" description="Disordered" evidence="1">
    <location>
        <begin position="470"/>
        <end position="503"/>
    </location>
</feature>
<dbReference type="GO" id="GO:0016787">
    <property type="term" value="F:hydrolase activity"/>
    <property type="evidence" value="ECO:0007669"/>
    <property type="project" value="UniProtKB-ARBA"/>
</dbReference>
<dbReference type="Proteomes" id="UP000451471">
    <property type="component" value="Unassembled WGS sequence"/>
</dbReference>
<organism evidence="2 3">
    <name type="scientific">Halomarina oriensis</name>
    <dbReference type="NCBI Taxonomy" id="671145"/>
    <lineage>
        <taxon>Archaea</taxon>
        <taxon>Methanobacteriati</taxon>
        <taxon>Methanobacteriota</taxon>
        <taxon>Stenosarchaea group</taxon>
        <taxon>Halobacteria</taxon>
        <taxon>Halobacteriales</taxon>
        <taxon>Natronomonadaceae</taxon>
        <taxon>Halomarina</taxon>
    </lineage>
</organism>
<gene>
    <name evidence="2" type="ORF">GQS65_00060</name>
</gene>
<dbReference type="SUPFAM" id="SSF53649">
    <property type="entry name" value="Alkaline phosphatase-like"/>
    <property type="match status" value="1"/>
</dbReference>
<proteinExistence type="predicted"/>
<sequence length="503" mass="55301">MTETIVVGLDGANWALLRPWLDDGTLPNIAALRDDGVSSDMESCLPPVTCPNWRCYTTGKNPGKLGVFWWEKIDTTNRTLTTPTSRSFDSANYWDYLNEDDLTAGILNVPMTYPPDELDGFLVSGGPGSEQDAYTHPPELGDDLDSRGYQLHPTVPVTADEDREAADAMVDLIDDRLATFRDLIDENPVDVAHCTVFYVNVLQHFFWRGEPTRRAWEVIDDHLGDLREEHPDATLLLMSDHGCTDIDTVFNANAWLESMGYLVTDRKGTDAFVKLGLNKKRASQLAHRFGVHDLVVRHAPERLKNSVPDDEEGFKREQKLERVNWDETTAIASGQGLVYVVGDDAAVTEQLLGDLRNLRDHEGRPVASEVLRREDAYSGSHVDEAPTVVFDQRPGVHTSGAIGDNPVFERPGKWAAENVRTGLFLAAGPDVEGTLEETVSILDVAPTVLHSVGSAVPTDVDGRALDLFGGESPGERDPIPASAVDSASDQSVQDRLADLGYLE</sequence>
<reference evidence="2 3" key="1">
    <citation type="submission" date="2019-12" db="EMBL/GenBank/DDBJ databases">
        <title>Halocatena pleomorpha gen. nov. sp. nov., an extremely halophilic archaeon of family Halobacteriaceae isolated from saltpan soil.</title>
        <authorList>
            <person name="Pal Y."/>
            <person name="Verma A."/>
            <person name="Krishnamurthi S."/>
            <person name="Kumar P."/>
        </authorList>
    </citation>
    <scope>NUCLEOTIDE SEQUENCE [LARGE SCALE GENOMIC DNA]</scope>
    <source>
        <strain evidence="2 3">JCM 16495</strain>
    </source>
</reference>